<comment type="caution">
    <text evidence="1">The sequence shown here is derived from an EMBL/GenBank/DDBJ whole genome shotgun (WGS) entry which is preliminary data.</text>
</comment>
<reference evidence="1" key="1">
    <citation type="submission" date="2021-06" db="EMBL/GenBank/DDBJ databases">
        <authorList>
            <person name="Kallberg Y."/>
            <person name="Tangrot J."/>
            <person name="Rosling A."/>
        </authorList>
    </citation>
    <scope>NUCLEOTIDE SEQUENCE</scope>
    <source>
        <strain evidence="1">AU212A</strain>
    </source>
</reference>
<proteinExistence type="predicted"/>
<gene>
    <name evidence="1" type="ORF">SCALOS_LOCUS1204</name>
</gene>
<evidence type="ECO:0000313" key="2">
    <source>
        <dbReference type="Proteomes" id="UP000789860"/>
    </source>
</evidence>
<evidence type="ECO:0000313" key="1">
    <source>
        <dbReference type="EMBL" id="CAG8451510.1"/>
    </source>
</evidence>
<dbReference type="Proteomes" id="UP000789860">
    <property type="component" value="Unassembled WGS sequence"/>
</dbReference>
<sequence length="623" mass="71277">MATYQERLTTILSTKSTTKSSFSVFFNENLSEAHAITKQYYVIANDTTKTDSIQAVFDQAAEDCKTKDVNMVKYALMTFVTHHPTARKNKIRIPSLARRSPNLALPTKGVYTTPGPVVGDKPAADVSGEPLLAYWLEDPNLNEHHEHWHTVYTDDKVADPQFPNDESKAFIKDRQGELFIYMHRQMNARYIAERLGVGLGLTRPLQDFNEPIVEGYTPSSHLVDSSDNTPYSSRSSGLKMADVKLGKSTISVAETLKQRELIKKAIQQGHFDDPKKTPLTPDLLGRAIEAGLKKSETGFDMYTGFHNNGHIMIGFINFQNDKKLDAGVMGDVRVACRDPAFWRWHRHVDDLYKAYQEKLGPQEFNDCPPVKFASDGGIVLCFKDKMACIKGLKDPQQDEEATKWGIQTFKEHHFFNTHGTNVLETKMKQRQFTWLEDDNSKQVIQYVFPREWYYFFRVENTSNKWIEVDKFKQEIPANCKTVIARDCDRSSVVRQPPQKTIDELDDTAIAVGTEDSDAEQYCDCGWPFHMLLPRGKREGMKFKLFVFISDWEKDKVPTVARCGSLSFCGAEQPKDKYPDIRPMGYPFDRPFKDCSFEKTFAGHQNTCSKEISIRWVDNYPDCV</sequence>
<keyword evidence="2" id="KW-1185">Reference proteome</keyword>
<dbReference type="EMBL" id="CAJVPM010000760">
    <property type="protein sequence ID" value="CAG8451510.1"/>
    <property type="molecule type" value="Genomic_DNA"/>
</dbReference>
<protein>
    <submittedName>
        <fullName evidence="1">8897_t:CDS:1</fullName>
    </submittedName>
</protein>
<organism evidence="1 2">
    <name type="scientific">Scutellospora calospora</name>
    <dbReference type="NCBI Taxonomy" id="85575"/>
    <lineage>
        <taxon>Eukaryota</taxon>
        <taxon>Fungi</taxon>
        <taxon>Fungi incertae sedis</taxon>
        <taxon>Mucoromycota</taxon>
        <taxon>Glomeromycotina</taxon>
        <taxon>Glomeromycetes</taxon>
        <taxon>Diversisporales</taxon>
        <taxon>Gigasporaceae</taxon>
        <taxon>Scutellospora</taxon>
    </lineage>
</organism>
<name>A0ACA9K5T7_9GLOM</name>
<accession>A0ACA9K5T7</accession>